<reference evidence="2" key="1">
    <citation type="journal article" date="2014" name="Front. Microbiol.">
        <title>High frequency of phylogenetically diverse reductive dehalogenase-homologous genes in deep subseafloor sedimentary metagenomes.</title>
        <authorList>
            <person name="Kawai M."/>
            <person name="Futagami T."/>
            <person name="Toyoda A."/>
            <person name="Takaki Y."/>
            <person name="Nishi S."/>
            <person name="Hori S."/>
            <person name="Arai W."/>
            <person name="Tsubouchi T."/>
            <person name="Morono Y."/>
            <person name="Uchiyama I."/>
            <person name="Ito T."/>
            <person name="Fujiyama A."/>
            <person name="Inagaki F."/>
            <person name="Takami H."/>
        </authorList>
    </citation>
    <scope>NUCLEOTIDE SEQUENCE</scope>
    <source>
        <strain evidence="2">Expedition CK06-06</strain>
    </source>
</reference>
<evidence type="ECO:0000259" key="1">
    <source>
        <dbReference type="Pfam" id="PF04754"/>
    </source>
</evidence>
<dbReference type="EMBL" id="BARU01007895">
    <property type="protein sequence ID" value="GAH33936.1"/>
    <property type="molecule type" value="Genomic_DNA"/>
</dbReference>
<feature type="non-terminal residue" evidence="2">
    <location>
        <position position="100"/>
    </location>
</feature>
<dbReference type="GO" id="GO:1990238">
    <property type="term" value="F:double-stranded DNA endonuclease activity"/>
    <property type="evidence" value="ECO:0007669"/>
    <property type="project" value="TreeGrafter"/>
</dbReference>
<comment type="caution">
    <text evidence="2">The sequence shown here is derived from an EMBL/GenBank/DDBJ whole genome shotgun (WGS) entry which is preliminary data.</text>
</comment>
<organism evidence="2">
    <name type="scientific">marine sediment metagenome</name>
    <dbReference type="NCBI Taxonomy" id="412755"/>
    <lineage>
        <taxon>unclassified sequences</taxon>
        <taxon>metagenomes</taxon>
        <taxon>ecological metagenomes</taxon>
    </lineage>
</organism>
<gene>
    <name evidence="2" type="ORF">S03H2_15517</name>
</gene>
<protein>
    <recommendedName>
        <fullName evidence="1">Transposase (putative) YhgA-like domain-containing protein</fullName>
    </recommendedName>
</protein>
<dbReference type="InterPro" id="IPR051699">
    <property type="entry name" value="Rpn/YhgA-like_nuclease"/>
</dbReference>
<evidence type="ECO:0000313" key="2">
    <source>
        <dbReference type="EMBL" id="GAH33936.1"/>
    </source>
</evidence>
<dbReference type="PANTHER" id="PTHR34611:SF2">
    <property type="entry name" value="INACTIVE RECOMBINATION-PROMOTING NUCLEASE-LIKE PROTEIN RPNE-RELATED"/>
    <property type="match status" value="1"/>
</dbReference>
<proteinExistence type="predicted"/>
<dbReference type="GO" id="GO:0006310">
    <property type="term" value="P:DNA recombination"/>
    <property type="evidence" value="ECO:0007669"/>
    <property type="project" value="TreeGrafter"/>
</dbReference>
<dbReference type="Pfam" id="PF04754">
    <property type="entry name" value="Transposase_31"/>
    <property type="match status" value="1"/>
</dbReference>
<feature type="domain" description="Transposase (putative) YhgA-like" evidence="1">
    <location>
        <begin position="6"/>
        <end position="100"/>
    </location>
</feature>
<name>X1EKS6_9ZZZZ</name>
<accession>X1EKS6</accession>
<dbReference type="InterPro" id="IPR006842">
    <property type="entry name" value="Transposase_31"/>
</dbReference>
<sequence length="100" mass="11986">MKREITPSDSFVRRFLAHPENSRDLLRDVIPDRLLQHFDLDDIEVSQETFIDEELTIRHSDILIQTRFKGSPAFVYVLVEHKSSPYRWTLLQLLKYMVRI</sequence>
<dbReference type="AlphaFoldDB" id="X1EKS6"/>
<dbReference type="PANTHER" id="PTHR34611">
    <property type="match status" value="1"/>
</dbReference>